<evidence type="ECO:0000313" key="1">
    <source>
        <dbReference type="EMBL" id="KAI9510385.1"/>
    </source>
</evidence>
<proteinExistence type="predicted"/>
<gene>
    <name evidence="1" type="ORF">F5148DRAFT_592931</name>
</gene>
<organism evidence="1 2">
    <name type="scientific">Russula earlei</name>
    <dbReference type="NCBI Taxonomy" id="71964"/>
    <lineage>
        <taxon>Eukaryota</taxon>
        <taxon>Fungi</taxon>
        <taxon>Dikarya</taxon>
        <taxon>Basidiomycota</taxon>
        <taxon>Agaricomycotina</taxon>
        <taxon>Agaricomycetes</taxon>
        <taxon>Russulales</taxon>
        <taxon>Russulaceae</taxon>
        <taxon>Russula</taxon>
    </lineage>
</organism>
<accession>A0ACC0UFM2</accession>
<name>A0ACC0UFM2_9AGAM</name>
<sequence length="171" mass="18640">MQYCNAISSLQATLDVLTGLRTIREHIPVREAISGVVNDRREFVSCICISLYACEHAFRARQPLPQFLPSARHAHTTLISSVAESMRQSPRTLGLSHAYTAAEGEVLAHLVDTLESLLAISRSLFGTAEWLPEEPAPATSETVPHDHSRESPYVGQRRVAGLIWIAAGGGV</sequence>
<dbReference type="EMBL" id="JAGFNK010000043">
    <property type="protein sequence ID" value="KAI9510385.1"/>
    <property type="molecule type" value="Genomic_DNA"/>
</dbReference>
<reference evidence="1" key="1">
    <citation type="submission" date="2021-03" db="EMBL/GenBank/DDBJ databases">
        <title>Evolutionary priming and transition to the ectomycorrhizal habit in an iconic lineage of mushroom-forming fungi: is preadaptation a requirement?</title>
        <authorList>
            <consortium name="DOE Joint Genome Institute"/>
            <person name="Looney B.P."/>
            <person name="Miyauchi S."/>
            <person name="Morin E."/>
            <person name="Drula E."/>
            <person name="Courty P.E."/>
            <person name="Chicoki N."/>
            <person name="Fauchery L."/>
            <person name="Kohler A."/>
            <person name="Kuo A."/>
            <person name="LaButti K."/>
            <person name="Pangilinan J."/>
            <person name="Lipzen A."/>
            <person name="Riley R."/>
            <person name="Andreopoulos W."/>
            <person name="He G."/>
            <person name="Johnson J."/>
            <person name="Barry K.W."/>
            <person name="Grigoriev I.V."/>
            <person name="Nagy L."/>
            <person name="Hibbett D."/>
            <person name="Henrissat B."/>
            <person name="Matheny P.B."/>
            <person name="Labbe J."/>
            <person name="Martin A.F."/>
        </authorList>
    </citation>
    <scope>NUCLEOTIDE SEQUENCE</scope>
    <source>
        <strain evidence="1">BPL698</strain>
    </source>
</reference>
<evidence type="ECO:0000313" key="2">
    <source>
        <dbReference type="Proteomes" id="UP001207468"/>
    </source>
</evidence>
<keyword evidence="2" id="KW-1185">Reference proteome</keyword>
<protein>
    <submittedName>
        <fullName evidence="1">Uncharacterized protein</fullName>
    </submittedName>
</protein>
<comment type="caution">
    <text evidence="1">The sequence shown here is derived from an EMBL/GenBank/DDBJ whole genome shotgun (WGS) entry which is preliminary data.</text>
</comment>
<dbReference type="Proteomes" id="UP001207468">
    <property type="component" value="Unassembled WGS sequence"/>
</dbReference>